<evidence type="ECO:0000313" key="3">
    <source>
        <dbReference type="EMBL" id="GGJ62465.1"/>
    </source>
</evidence>
<dbReference type="Proteomes" id="UP000606115">
    <property type="component" value="Unassembled WGS sequence"/>
</dbReference>
<evidence type="ECO:0000259" key="2">
    <source>
        <dbReference type="PROSITE" id="PS51782"/>
    </source>
</evidence>
<accession>A0ABQ2DLP8</accession>
<dbReference type="PROSITE" id="PS51257">
    <property type="entry name" value="PROKAR_LIPOPROTEIN"/>
    <property type="match status" value="1"/>
</dbReference>
<feature type="transmembrane region" description="Helical" evidence="1">
    <location>
        <begin position="47"/>
        <end position="67"/>
    </location>
</feature>
<keyword evidence="1" id="KW-0472">Membrane</keyword>
<dbReference type="Gene3D" id="3.10.350.10">
    <property type="entry name" value="LysM domain"/>
    <property type="match status" value="1"/>
</dbReference>
<keyword evidence="1" id="KW-1133">Transmembrane helix</keyword>
<dbReference type="PROSITE" id="PS51782">
    <property type="entry name" value="LYSM"/>
    <property type="match status" value="1"/>
</dbReference>
<evidence type="ECO:0000313" key="4">
    <source>
        <dbReference type="Proteomes" id="UP000606115"/>
    </source>
</evidence>
<sequence>MIRHRRTFIICLLVSACSVVALAVLDWVRSTGPRFEADGDLLQNSLILFLCAAGICVLTGLLAYATLRIAIFAARRGHTGLLELFCQIAPTLTRRILGSVVGTSLAFASTGLAQAAPSAIAQVSSSQSEELAAFSDDRVAVNAQPNTTVPTPGWLPGSLSIPMNRLMGSGKERNRPVPDKEVVIVASGQTLWSIAQQMLHSDGSSAEIAKLWPQIYEMNREVIGEDPNMLQLGLELKLPVIN</sequence>
<reference evidence="4" key="1">
    <citation type="journal article" date="2019" name="Int. J. Syst. Evol. Microbiol.">
        <title>The Global Catalogue of Microorganisms (GCM) 10K type strain sequencing project: providing services to taxonomists for standard genome sequencing and annotation.</title>
        <authorList>
            <consortium name="The Broad Institute Genomics Platform"/>
            <consortium name="The Broad Institute Genome Sequencing Center for Infectious Disease"/>
            <person name="Wu L."/>
            <person name="Ma J."/>
        </authorList>
    </citation>
    <scope>NUCLEOTIDE SEQUENCE [LARGE SCALE GENOMIC DNA]</scope>
    <source>
        <strain evidence="4">CGMCC 1.3685</strain>
    </source>
</reference>
<dbReference type="EMBL" id="BMKX01000005">
    <property type="protein sequence ID" value="GGJ62465.1"/>
    <property type="molecule type" value="Genomic_DNA"/>
</dbReference>
<evidence type="ECO:0000256" key="1">
    <source>
        <dbReference type="SAM" id="Phobius"/>
    </source>
</evidence>
<comment type="caution">
    <text evidence="3">The sequence shown here is derived from an EMBL/GenBank/DDBJ whole genome shotgun (WGS) entry which is preliminary data.</text>
</comment>
<keyword evidence="4" id="KW-1185">Reference proteome</keyword>
<dbReference type="InterPro" id="IPR036779">
    <property type="entry name" value="LysM_dom_sf"/>
</dbReference>
<proteinExistence type="predicted"/>
<keyword evidence="1" id="KW-0812">Transmembrane</keyword>
<protein>
    <recommendedName>
        <fullName evidence="2">LysM domain-containing protein</fullName>
    </recommendedName>
</protein>
<feature type="domain" description="LysM" evidence="2">
    <location>
        <begin position="181"/>
        <end position="238"/>
    </location>
</feature>
<gene>
    <name evidence="3" type="ORF">GCM10007173_21710</name>
</gene>
<name>A0ABQ2DLP8_9MICC</name>
<dbReference type="InterPro" id="IPR018392">
    <property type="entry name" value="LysM"/>
</dbReference>
<dbReference type="RefSeq" id="WP_141392973.1">
    <property type="nucleotide sequence ID" value="NZ_JBHLUT010000027.1"/>
</dbReference>
<dbReference type="CDD" id="cd00118">
    <property type="entry name" value="LysM"/>
    <property type="match status" value="1"/>
</dbReference>
<organism evidence="3 4">
    <name type="scientific">Glutamicibacter ardleyensis</name>
    <dbReference type="NCBI Taxonomy" id="225894"/>
    <lineage>
        <taxon>Bacteria</taxon>
        <taxon>Bacillati</taxon>
        <taxon>Actinomycetota</taxon>
        <taxon>Actinomycetes</taxon>
        <taxon>Micrococcales</taxon>
        <taxon>Micrococcaceae</taxon>
        <taxon>Glutamicibacter</taxon>
    </lineage>
</organism>